<accession>A0A397G711</accession>
<dbReference type="InterPro" id="IPR017968">
    <property type="entry name" value="Acylphosphatase_CS"/>
</dbReference>
<evidence type="ECO:0000256" key="4">
    <source>
        <dbReference type="ARBA" id="ARBA00047645"/>
    </source>
</evidence>
<dbReference type="PRINTS" id="PR00112">
    <property type="entry name" value="ACYLPHPHTASE"/>
</dbReference>
<evidence type="ECO:0000256" key="6">
    <source>
        <dbReference type="RuleBase" id="RU000553"/>
    </source>
</evidence>
<sequence length="93" mass="10874">MLVNLTYEVFGKVQGVFFRKFTKDKAIELQIVGWVKNTEYGSVTGIAQGAKEKINVFKKWIQYEGSPHSRIDTAKFKEEEIEILEFTKFEVRH</sequence>
<dbReference type="FunFam" id="3.30.70.100:FF:000011">
    <property type="entry name" value="Acylphosphatase"/>
    <property type="match status" value="1"/>
</dbReference>
<evidence type="ECO:0000256" key="2">
    <source>
        <dbReference type="ARBA" id="ARBA00012150"/>
    </source>
</evidence>
<evidence type="ECO:0000256" key="3">
    <source>
        <dbReference type="ARBA" id="ARBA00022801"/>
    </source>
</evidence>
<dbReference type="PANTHER" id="PTHR10029:SF3">
    <property type="entry name" value="ACYLPHOSPHATASE-RELATED"/>
    <property type="match status" value="1"/>
</dbReference>
<comment type="caution">
    <text evidence="9">The sequence shown here is derived from an EMBL/GenBank/DDBJ whole genome shotgun (WGS) entry which is preliminary data.</text>
</comment>
<dbReference type="Proteomes" id="UP000266861">
    <property type="component" value="Unassembled WGS sequence"/>
</dbReference>
<dbReference type="PANTHER" id="PTHR10029">
    <property type="entry name" value="ACYLPHOSPHATASE"/>
    <property type="match status" value="1"/>
</dbReference>
<dbReference type="PROSITE" id="PS00150">
    <property type="entry name" value="ACYLPHOSPHATASE_1"/>
    <property type="match status" value="1"/>
</dbReference>
<dbReference type="Pfam" id="PF00708">
    <property type="entry name" value="Acylphosphatase"/>
    <property type="match status" value="1"/>
</dbReference>
<organism evidence="9 10">
    <name type="scientific">Diversispora epigaea</name>
    <dbReference type="NCBI Taxonomy" id="1348612"/>
    <lineage>
        <taxon>Eukaryota</taxon>
        <taxon>Fungi</taxon>
        <taxon>Fungi incertae sedis</taxon>
        <taxon>Mucoromycota</taxon>
        <taxon>Glomeromycotina</taxon>
        <taxon>Glomeromycetes</taxon>
        <taxon>Diversisporales</taxon>
        <taxon>Diversisporaceae</taxon>
        <taxon>Diversispora</taxon>
    </lineage>
</organism>
<dbReference type="OrthoDB" id="7961613at2759"/>
<dbReference type="SUPFAM" id="SSF54975">
    <property type="entry name" value="Acylphosphatase/BLUF domain-like"/>
    <property type="match status" value="1"/>
</dbReference>
<keyword evidence="10" id="KW-1185">Reference proteome</keyword>
<dbReference type="PROSITE" id="PS00151">
    <property type="entry name" value="ACYLPHOSPHATASE_2"/>
    <property type="match status" value="1"/>
</dbReference>
<evidence type="ECO:0000313" key="9">
    <source>
        <dbReference type="EMBL" id="RHZ44683.1"/>
    </source>
</evidence>
<gene>
    <name evidence="9" type="ORF">Glove_712g29</name>
</gene>
<proteinExistence type="inferred from homology"/>
<evidence type="ECO:0000313" key="10">
    <source>
        <dbReference type="Proteomes" id="UP000266861"/>
    </source>
</evidence>
<protein>
    <recommendedName>
        <fullName evidence="2 5">Acylphosphatase</fullName>
        <ecNumber evidence="2 5">3.6.1.7</ecNumber>
    </recommendedName>
</protein>
<dbReference type="InterPro" id="IPR001792">
    <property type="entry name" value="Acylphosphatase-like_dom"/>
</dbReference>
<keyword evidence="3 5" id="KW-0378">Hydrolase</keyword>
<dbReference type="InterPro" id="IPR036046">
    <property type="entry name" value="Acylphosphatase-like_dom_sf"/>
</dbReference>
<dbReference type="EC" id="3.6.1.7" evidence="2 5"/>
<dbReference type="EMBL" id="PQFF01000566">
    <property type="protein sequence ID" value="RHZ44683.1"/>
    <property type="molecule type" value="Genomic_DNA"/>
</dbReference>
<dbReference type="STRING" id="1348612.A0A397G711"/>
<evidence type="ECO:0000256" key="7">
    <source>
        <dbReference type="RuleBase" id="RU004168"/>
    </source>
</evidence>
<dbReference type="InterPro" id="IPR020456">
    <property type="entry name" value="Acylphosphatase"/>
</dbReference>
<comment type="catalytic activity">
    <reaction evidence="4 5 6">
        <text>an acyl phosphate + H2O = a carboxylate + phosphate + H(+)</text>
        <dbReference type="Rhea" id="RHEA:14965"/>
        <dbReference type="ChEBI" id="CHEBI:15377"/>
        <dbReference type="ChEBI" id="CHEBI:15378"/>
        <dbReference type="ChEBI" id="CHEBI:29067"/>
        <dbReference type="ChEBI" id="CHEBI:43474"/>
        <dbReference type="ChEBI" id="CHEBI:59918"/>
        <dbReference type="EC" id="3.6.1.7"/>
    </reaction>
</comment>
<dbReference type="GO" id="GO:0003998">
    <property type="term" value="F:acylphosphatase activity"/>
    <property type="evidence" value="ECO:0007669"/>
    <property type="project" value="UniProtKB-EC"/>
</dbReference>
<dbReference type="PROSITE" id="PS51160">
    <property type="entry name" value="ACYLPHOSPHATASE_3"/>
    <property type="match status" value="1"/>
</dbReference>
<comment type="similarity">
    <text evidence="1 7">Belongs to the acylphosphatase family.</text>
</comment>
<feature type="active site" evidence="5">
    <location>
        <position position="19"/>
    </location>
</feature>
<feature type="domain" description="Acylphosphatase-like" evidence="8">
    <location>
        <begin position="4"/>
        <end position="93"/>
    </location>
</feature>
<reference evidence="9 10" key="1">
    <citation type="submission" date="2018-08" db="EMBL/GenBank/DDBJ databases">
        <title>Genome and evolution of the arbuscular mycorrhizal fungus Diversispora epigaea (formerly Glomus versiforme) and its bacterial endosymbionts.</title>
        <authorList>
            <person name="Sun X."/>
            <person name="Fei Z."/>
            <person name="Harrison M."/>
        </authorList>
    </citation>
    <scope>NUCLEOTIDE SEQUENCE [LARGE SCALE GENOMIC DNA]</scope>
    <source>
        <strain evidence="9 10">IT104</strain>
    </source>
</reference>
<feature type="active site" evidence="5">
    <location>
        <position position="37"/>
    </location>
</feature>
<evidence type="ECO:0000259" key="8">
    <source>
        <dbReference type="PROSITE" id="PS51160"/>
    </source>
</evidence>
<dbReference type="AlphaFoldDB" id="A0A397G711"/>
<evidence type="ECO:0000256" key="1">
    <source>
        <dbReference type="ARBA" id="ARBA00005614"/>
    </source>
</evidence>
<name>A0A397G711_9GLOM</name>
<evidence type="ECO:0000256" key="5">
    <source>
        <dbReference type="PROSITE-ProRule" id="PRU00520"/>
    </source>
</evidence>
<dbReference type="Gene3D" id="3.30.70.100">
    <property type="match status" value="1"/>
</dbReference>